<dbReference type="Gene3D" id="3.40.50.2000">
    <property type="entry name" value="Glycogen Phosphorylase B"/>
    <property type="match status" value="2"/>
</dbReference>
<accession>A0A6A3BU47</accession>
<comment type="caution">
    <text evidence="4">The sequence shown here is derived from an EMBL/GenBank/DDBJ whole genome shotgun (WGS) entry which is preliminary data.</text>
</comment>
<evidence type="ECO:0000256" key="3">
    <source>
        <dbReference type="ARBA" id="ARBA00022679"/>
    </source>
</evidence>
<comment type="similarity">
    <text evidence="1">Belongs to the UDP-glycosyltransferase family.</text>
</comment>
<dbReference type="SUPFAM" id="SSF53756">
    <property type="entry name" value="UDP-Glycosyltransferase/glycogen phosphorylase"/>
    <property type="match status" value="1"/>
</dbReference>
<dbReference type="InterPro" id="IPR002213">
    <property type="entry name" value="UDP_glucos_trans"/>
</dbReference>
<name>A0A6A3BU47_HIBSY</name>
<evidence type="ECO:0000256" key="2">
    <source>
        <dbReference type="ARBA" id="ARBA00022676"/>
    </source>
</evidence>
<dbReference type="GO" id="GO:0080043">
    <property type="term" value="F:quercetin 3-O-glucosyltransferase activity"/>
    <property type="evidence" value="ECO:0007669"/>
    <property type="project" value="TreeGrafter"/>
</dbReference>
<keyword evidence="3 4" id="KW-0808">Transferase</keyword>
<dbReference type="Pfam" id="PF00201">
    <property type="entry name" value="UDPGT"/>
    <property type="match status" value="1"/>
</dbReference>
<gene>
    <name evidence="4" type="ORF">F3Y22_tig00020022pilonHSYRG00004</name>
</gene>
<keyword evidence="2" id="KW-0328">Glycosyltransferase</keyword>
<evidence type="ECO:0000256" key="1">
    <source>
        <dbReference type="ARBA" id="ARBA00009995"/>
    </source>
</evidence>
<dbReference type="AlphaFoldDB" id="A0A6A3BU47"/>
<dbReference type="FunFam" id="3.40.50.2000:FF:000037">
    <property type="entry name" value="Glycosyltransferase"/>
    <property type="match status" value="1"/>
</dbReference>
<dbReference type="CDD" id="cd03784">
    <property type="entry name" value="GT1_Gtf-like"/>
    <property type="match status" value="1"/>
</dbReference>
<sequence length="444" mass="49585">MENSHVMVIPYPAHGHVIPLMELSSCLLKHGFQITFVNMEFNHQSVMDILALKEDVGDGIHLVSVPDGLGSEEERKQPGKISRAILQTMPGKVEELIEDINGSERRINCVIADQSIGWALEIAEKHGIKRAAFCPAAAALLVLGFSIPKLIADGVIDQDGTPVKSQTIKLSPDMPPMNTKNFVWACIGNIDAQRNIFELMIRNNESIKLTDWLLCNSSYELEPAAFAMAPNIKPIGPFLAPQNSKPDDSDSSYLKWLNQQAPQSVIYVAFGSFTIFDAAQLQELALGLELTSRPFIWVVQSDMNNAYPEGFQERIAGRGQMVDWANQQKILSHPSIACFISHCGWNSTIEGLSNGVPFLCWPYFADQFFNQSYICEYWGVGLGLERDGRGIIRRDEIRNKVEQVVGIDKYKTTSMALKEILMNSIRETGGSNKNMKDFVEWLND</sequence>
<dbReference type="EMBL" id="VEPZ02000730">
    <property type="protein sequence ID" value="KAE8720400.1"/>
    <property type="molecule type" value="Genomic_DNA"/>
</dbReference>
<organism evidence="4">
    <name type="scientific">Hibiscus syriacus</name>
    <name type="common">Rose of Sharon</name>
    <dbReference type="NCBI Taxonomy" id="106335"/>
    <lineage>
        <taxon>Eukaryota</taxon>
        <taxon>Viridiplantae</taxon>
        <taxon>Streptophyta</taxon>
        <taxon>Embryophyta</taxon>
        <taxon>Tracheophyta</taxon>
        <taxon>Spermatophyta</taxon>
        <taxon>Magnoliopsida</taxon>
        <taxon>eudicotyledons</taxon>
        <taxon>Gunneridae</taxon>
        <taxon>Pentapetalae</taxon>
        <taxon>rosids</taxon>
        <taxon>malvids</taxon>
        <taxon>Malvales</taxon>
        <taxon>Malvaceae</taxon>
        <taxon>Malvoideae</taxon>
        <taxon>Hibiscus</taxon>
    </lineage>
</organism>
<dbReference type="PANTHER" id="PTHR11926">
    <property type="entry name" value="GLUCOSYL/GLUCURONOSYL TRANSFERASES"/>
    <property type="match status" value="1"/>
</dbReference>
<protein>
    <submittedName>
        <fullName evidence="4">UDP-glycosyltransferase 83A1</fullName>
    </submittedName>
</protein>
<dbReference type="PANTHER" id="PTHR11926:SF1555">
    <property type="entry name" value="UDP-GLYCOSYLTRANSFERASE 83A1-LIKE"/>
    <property type="match status" value="1"/>
</dbReference>
<evidence type="ECO:0000313" key="4">
    <source>
        <dbReference type="EMBL" id="KAE8720400.1"/>
    </source>
</evidence>
<proteinExistence type="inferred from homology"/>
<dbReference type="GO" id="GO:0080044">
    <property type="term" value="F:quercetin 7-O-glucosyltransferase activity"/>
    <property type="evidence" value="ECO:0007669"/>
    <property type="project" value="TreeGrafter"/>
</dbReference>
<dbReference type="FunFam" id="3.40.50.2000:FF:000108">
    <property type="entry name" value="UDP-glycosyltransferase 83A1"/>
    <property type="match status" value="1"/>
</dbReference>
<reference evidence="4" key="1">
    <citation type="submission" date="2019-09" db="EMBL/GenBank/DDBJ databases">
        <title>Draft genome information of white flower Hibiscus syriacus.</title>
        <authorList>
            <person name="Kim Y.-M."/>
        </authorList>
    </citation>
    <scope>NUCLEOTIDE SEQUENCE [LARGE SCALE GENOMIC DNA]</scope>
    <source>
        <strain evidence="4">YM2019G1</strain>
        <tissue evidence="4">Leaf</tissue>
    </source>
</reference>